<dbReference type="EC" id="3.6.4.12" evidence="1"/>
<dbReference type="PANTHER" id="PTHR11630">
    <property type="entry name" value="DNA REPLICATION LICENSING FACTOR MCM FAMILY MEMBER"/>
    <property type="match status" value="1"/>
</dbReference>
<dbReference type="EMBL" id="HBEQ01004992">
    <property type="protein sequence ID" value="CAD8516505.1"/>
    <property type="molecule type" value="Transcribed_RNA"/>
</dbReference>
<dbReference type="AlphaFoldDB" id="A0A7S0IB64"/>
<evidence type="ECO:0000256" key="2">
    <source>
        <dbReference type="ARBA" id="ARBA00022741"/>
    </source>
</evidence>
<evidence type="ECO:0000259" key="7">
    <source>
        <dbReference type="PROSITE" id="PS50051"/>
    </source>
</evidence>
<dbReference type="PROSITE" id="PS00675">
    <property type="entry name" value="SIGMA54_INTERACT_1"/>
    <property type="match status" value="1"/>
</dbReference>
<dbReference type="GO" id="GO:0017116">
    <property type="term" value="F:single-stranded DNA helicase activity"/>
    <property type="evidence" value="ECO:0007669"/>
    <property type="project" value="TreeGrafter"/>
</dbReference>
<dbReference type="SUPFAM" id="SSF52540">
    <property type="entry name" value="P-loop containing nucleoside triphosphate hydrolases"/>
    <property type="match status" value="1"/>
</dbReference>
<dbReference type="GO" id="GO:0016787">
    <property type="term" value="F:hydrolase activity"/>
    <property type="evidence" value="ECO:0007669"/>
    <property type="project" value="UniProtKB-KW"/>
</dbReference>
<dbReference type="GO" id="GO:0042555">
    <property type="term" value="C:MCM complex"/>
    <property type="evidence" value="ECO:0007669"/>
    <property type="project" value="TreeGrafter"/>
</dbReference>
<accession>A0A7S0IB64</accession>
<dbReference type="PROSITE" id="PS50051">
    <property type="entry name" value="MCM_2"/>
    <property type="match status" value="1"/>
</dbReference>
<dbReference type="Pfam" id="PF17855">
    <property type="entry name" value="MCM_lid"/>
    <property type="match status" value="1"/>
</dbReference>
<gene>
    <name evidence="8" type="ORF">MCOM1403_LOCUS3931</name>
</gene>
<dbReference type="GO" id="GO:0000724">
    <property type="term" value="P:double-strand break repair via homologous recombination"/>
    <property type="evidence" value="ECO:0007669"/>
    <property type="project" value="TreeGrafter"/>
</dbReference>
<dbReference type="Pfam" id="PF17207">
    <property type="entry name" value="MCM_OB"/>
    <property type="match status" value="1"/>
</dbReference>
<proteinExistence type="inferred from homology"/>
<dbReference type="Pfam" id="PF00493">
    <property type="entry name" value="MCM"/>
    <property type="match status" value="1"/>
</dbReference>
<dbReference type="InterPro" id="IPR031327">
    <property type="entry name" value="MCM"/>
</dbReference>
<comment type="catalytic activity">
    <reaction evidence="5">
        <text>ATP + H2O = ADP + phosphate + H(+)</text>
        <dbReference type="Rhea" id="RHEA:13065"/>
        <dbReference type="ChEBI" id="CHEBI:15377"/>
        <dbReference type="ChEBI" id="CHEBI:15378"/>
        <dbReference type="ChEBI" id="CHEBI:30616"/>
        <dbReference type="ChEBI" id="CHEBI:43474"/>
        <dbReference type="ChEBI" id="CHEBI:456216"/>
        <dbReference type="EC" id="3.6.4.12"/>
    </reaction>
</comment>
<dbReference type="InterPro" id="IPR001208">
    <property type="entry name" value="MCM_dom"/>
</dbReference>
<evidence type="ECO:0000256" key="3">
    <source>
        <dbReference type="ARBA" id="ARBA00022840"/>
    </source>
</evidence>
<sequence length="771" mass="84602">MLSAGNDEAVQLSFECFLLREYNEAIREHSEGGSSPTIQIDSLKLASAFPRIVTALFSRPRSTFALLHAASITARAKLSRNVCTTACTEDKASGNILSALAKTWRPARIGIDIYRLACPLSTPGLEDVKSCNVERLVLLRGTVLRSTNIKSRAAERLVQCVDCGYSFLLACGTKEGNVQVPPRCPGQYAASNEHTLDAKPCHGTIFRPFDAVQPFLSDFQKIQVQLQGAPCGGRTVSGSEWRLDETLLGTTDLLTGRSQHEDITVGRTVQVVLSDDMVQTCKPGDDICLSAIFQWEWHRASRRQRAHVKMIYLATAIVVTSEKLSLLQRLNDADVQNFASFWRCHSHGPGNIRNNRNASSISHRLQGRDIILQSVCAGLFQLQTVKLAILLTLVSGVPQTNGCFVSNIRSDCHLLLVGDSGSGKSYLLRHASKLAMRAITVNGAGSTLAGMSAVVPTHGDDKDFLYEYGAFTMANGGICCIDQFHLIGYQARAVVHEAMEQQTISIAKGRTITSIQTRCSIIGAAAAKGIKYETAASITSNTGLAAPILSRFDCIMVLHDVKHSLADRALSSHLIKRHRRVHFPARKAGSCNPSDKDSEALQKFAENITLRTLDLIESGNTSTSKENYPTDGESDDTIAGKWTFDDVRKYISLVRCALDPMLSPDAESLIRGYYQLCRCQMSGQTTRPTIRLLESLVRISQAHAKLVWKNETACQDVVVAVYLSEVPCFGSQEDKNSTVMVGIQTLKDAIKHKEIQLVQQIRATLGPMWWK</sequence>
<evidence type="ECO:0000256" key="6">
    <source>
        <dbReference type="RuleBase" id="RU004070"/>
    </source>
</evidence>
<evidence type="ECO:0000256" key="4">
    <source>
        <dbReference type="ARBA" id="ARBA00023125"/>
    </source>
</evidence>
<evidence type="ECO:0000313" key="8">
    <source>
        <dbReference type="EMBL" id="CAD8516505.1"/>
    </source>
</evidence>
<dbReference type="GO" id="GO:0005634">
    <property type="term" value="C:nucleus"/>
    <property type="evidence" value="ECO:0007669"/>
    <property type="project" value="UniProtKB-SubCell"/>
</dbReference>
<dbReference type="PRINTS" id="PR01657">
    <property type="entry name" value="MCMFAMILY"/>
</dbReference>
<dbReference type="InterPro" id="IPR027417">
    <property type="entry name" value="P-loop_NTPase"/>
</dbReference>
<dbReference type="InterPro" id="IPR033762">
    <property type="entry name" value="MCM_OB"/>
</dbReference>
<dbReference type="Gene3D" id="3.40.50.300">
    <property type="entry name" value="P-loop containing nucleotide triphosphate hydrolases"/>
    <property type="match status" value="1"/>
</dbReference>
<evidence type="ECO:0000256" key="1">
    <source>
        <dbReference type="ARBA" id="ARBA00012551"/>
    </source>
</evidence>
<dbReference type="InterPro" id="IPR041562">
    <property type="entry name" value="MCM_lid"/>
</dbReference>
<dbReference type="InterPro" id="IPR012340">
    <property type="entry name" value="NA-bd_OB-fold"/>
</dbReference>
<evidence type="ECO:0000256" key="5">
    <source>
        <dbReference type="ARBA" id="ARBA00047995"/>
    </source>
</evidence>
<reference evidence="8" key="1">
    <citation type="submission" date="2021-01" db="EMBL/GenBank/DDBJ databases">
        <authorList>
            <person name="Corre E."/>
            <person name="Pelletier E."/>
            <person name="Niang G."/>
            <person name="Scheremetjew M."/>
            <person name="Finn R."/>
            <person name="Kale V."/>
            <person name="Holt S."/>
            <person name="Cochrane G."/>
            <person name="Meng A."/>
            <person name="Brown T."/>
            <person name="Cohen L."/>
        </authorList>
    </citation>
    <scope>NUCLEOTIDE SEQUENCE</scope>
    <source>
        <strain evidence="8">CCMP1723</strain>
    </source>
</reference>
<keyword evidence="2 6" id="KW-0547">Nucleotide-binding</keyword>
<organism evidence="8">
    <name type="scientific">Micromonas pusilla</name>
    <name type="common">Picoplanktonic green alga</name>
    <name type="synonym">Chromulina pusilla</name>
    <dbReference type="NCBI Taxonomy" id="38833"/>
    <lineage>
        <taxon>Eukaryota</taxon>
        <taxon>Viridiplantae</taxon>
        <taxon>Chlorophyta</taxon>
        <taxon>Mamiellophyceae</taxon>
        <taxon>Mamiellales</taxon>
        <taxon>Mamiellaceae</taxon>
        <taxon>Micromonas</taxon>
    </lineage>
</organism>
<protein>
    <recommendedName>
        <fullName evidence="1">DNA helicase</fullName>
        <ecNumber evidence="1">3.6.4.12</ecNumber>
    </recommendedName>
</protein>
<dbReference type="SUPFAM" id="SSF50249">
    <property type="entry name" value="Nucleic acid-binding proteins"/>
    <property type="match status" value="1"/>
</dbReference>
<name>A0A7S0IB64_MICPS</name>
<keyword evidence="4 6" id="KW-0238">DNA-binding</keyword>
<dbReference type="SMART" id="SM00350">
    <property type="entry name" value="MCM"/>
    <property type="match status" value="1"/>
</dbReference>
<feature type="domain" description="MCM C-terminal AAA(+) ATPase" evidence="7">
    <location>
        <begin position="367"/>
        <end position="574"/>
    </location>
</feature>
<dbReference type="Gene3D" id="2.40.50.140">
    <property type="entry name" value="Nucleic acid-binding proteins"/>
    <property type="match status" value="1"/>
</dbReference>
<dbReference type="GO" id="GO:0003697">
    <property type="term" value="F:single-stranded DNA binding"/>
    <property type="evidence" value="ECO:0007669"/>
    <property type="project" value="TreeGrafter"/>
</dbReference>
<dbReference type="InterPro" id="IPR025662">
    <property type="entry name" value="Sigma_54_int_dom_ATP-bd_1"/>
</dbReference>
<dbReference type="PANTHER" id="PTHR11630:SF48">
    <property type="entry name" value="DNA HELICASE MCM9"/>
    <property type="match status" value="1"/>
</dbReference>
<dbReference type="GO" id="GO:0005524">
    <property type="term" value="F:ATP binding"/>
    <property type="evidence" value="ECO:0007669"/>
    <property type="project" value="UniProtKB-KW"/>
</dbReference>
<comment type="similarity">
    <text evidence="6">Belongs to the MCM family.</text>
</comment>
<keyword evidence="3 6" id="KW-0067">ATP-binding</keyword>